<keyword evidence="1" id="KW-0677">Repeat</keyword>
<dbReference type="PROSITE" id="PS50923">
    <property type="entry name" value="SUSHI"/>
    <property type="match status" value="1"/>
</dbReference>
<dbReference type="GO" id="GO:0006508">
    <property type="term" value="P:proteolysis"/>
    <property type="evidence" value="ECO:0007669"/>
    <property type="project" value="TreeGrafter"/>
</dbReference>
<dbReference type="Gene3D" id="4.10.470.20">
    <property type="match status" value="1"/>
</dbReference>
<reference evidence="6 7" key="1">
    <citation type="journal article" date="2024" name="Proc. Natl. Acad. Sci. U.S.A.">
        <title>The genetic regulatory architecture and epigenomic basis for age-related changes in rattlesnake venom.</title>
        <authorList>
            <person name="Hogan M.P."/>
            <person name="Holding M.L."/>
            <person name="Nystrom G.S."/>
            <person name="Colston T.J."/>
            <person name="Bartlett D.A."/>
            <person name="Mason A.J."/>
            <person name="Ellsworth S.A."/>
            <person name="Rautsaw R.M."/>
            <person name="Lawrence K.C."/>
            <person name="Strickland J.L."/>
            <person name="He B."/>
            <person name="Fraser P."/>
            <person name="Margres M.J."/>
            <person name="Gilbert D.M."/>
            <person name="Gibbs H.L."/>
            <person name="Parkinson C.L."/>
            <person name="Rokyta D.R."/>
        </authorList>
    </citation>
    <scope>NUCLEOTIDE SEQUENCE [LARGE SCALE GENOMIC DNA]</scope>
    <source>
        <strain evidence="6">DRR0105</strain>
    </source>
</reference>
<organism evidence="6 7">
    <name type="scientific">Crotalus adamanteus</name>
    <name type="common">Eastern diamondback rattlesnake</name>
    <dbReference type="NCBI Taxonomy" id="8729"/>
    <lineage>
        <taxon>Eukaryota</taxon>
        <taxon>Metazoa</taxon>
        <taxon>Chordata</taxon>
        <taxon>Craniata</taxon>
        <taxon>Vertebrata</taxon>
        <taxon>Euteleostomi</taxon>
        <taxon>Lepidosauria</taxon>
        <taxon>Squamata</taxon>
        <taxon>Bifurcata</taxon>
        <taxon>Unidentata</taxon>
        <taxon>Episquamata</taxon>
        <taxon>Toxicofera</taxon>
        <taxon>Serpentes</taxon>
        <taxon>Colubroidea</taxon>
        <taxon>Viperidae</taxon>
        <taxon>Crotalinae</taxon>
        <taxon>Crotalus</taxon>
    </lineage>
</organism>
<keyword evidence="3" id="KW-0325">Glycoprotein</keyword>
<dbReference type="GO" id="GO:0007166">
    <property type="term" value="P:cell surface receptor signaling pathway"/>
    <property type="evidence" value="ECO:0007669"/>
    <property type="project" value="TreeGrafter"/>
</dbReference>
<sequence length="186" mass="20720">MYNCTNGFELDSQCVLSCGPQSKTFPILCTKNGLWTEEFKLCEELQGECAFPQELNSVEYKCEQGYGIGATCIPSCLFLPRDPVILPENVIADTMDHRLKPTKVQSIVCTGRLEWYPSPKSIHCIISCEPFHADGWCDTINNRAYCQYDGGDCCSSTVSSKKVVLFPNGCDQDECTCRDPAAEENQ</sequence>
<dbReference type="InterPro" id="IPR000800">
    <property type="entry name" value="Notch_dom"/>
</dbReference>
<dbReference type="InterPro" id="IPR000436">
    <property type="entry name" value="Sushi_SCR_CCP_dom"/>
</dbReference>
<dbReference type="AlphaFoldDB" id="A0AAW1BR60"/>
<comment type="caution">
    <text evidence="6">The sequence shown here is derived from an EMBL/GenBank/DDBJ whole genome shotgun (WGS) entry which is preliminary data.</text>
</comment>
<dbReference type="Proteomes" id="UP001474421">
    <property type="component" value="Unassembled WGS sequence"/>
</dbReference>
<evidence type="ECO:0000313" key="6">
    <source>
        <dbReference type="EMBL" id="KAK9403872.1"/>
    </source>
</evidence>
<name>A0AAW1BR60_CROAD</name>
<dbReference type="PANTHER" id="PTHR46130:SF1">
    <property type="entry name" value="PAPPALYSIN-2"/>
    <property type="match status" value="1"/>
</dbReference>
<evidence type="ECO:0000256" key="1">
    <source>
        <dbReference type="ARBA" id="ARBA00022737"/>
    </source>
</evidence>
<accession>A0AAW1BR60</accession>
<evidence type="ECO:0000313" key="7">
    <source>
        <dbReference type="Proteomes" id="UP001474421"/>
    </source>
</evidence>
<dbReference type="EMBL" id="JAOTOJ010000003">
    <property type="protein sequence ID" value="KAK9403872.1"/>
    <property type="molecule type" value="Genomic_DNA"/>
</dbReference>
<keyword evidence="7" id="KW-1185">Reference proteome</keyword>
<proteinExistence type="predicted"/>
<dbReference type="InterPro" id="IPR043543">
    <property type="entry name" value="PAPPA/PAPPA2"/>
</dbReference>
<gene>
    <name evidence="6" type="ORF">NXF25_008699</name>
</gene>
<comment type="caution">
    <text evidence="4">Lacks conserved residue(s) required for the propagation of feature annotation.</text>
</comment>
<evidence type="ECO:0000256" key="3">
    <source>
        <dbReference type="ARBA" id="ARBA00023180"/>
    </source>
</evidence>
<protein>
    <submittedName>
        <fullName evidence="6">Pappalysin-2</fullName>
    </submittedName>
</protein>
<keyword evidence="4" id="KW-0768">Sushi</keyword>
<evidence type="ECO:0000256" key="4">
    <source>
        <dbReference type="PROSITE-ProRule" id="PRU00302"/>
    </source>
</evidence>
<dbReference type="SMART" id="SM00004">
    <property type="entry name" value="NL"/>
    <property type="match status" value="1"/>
</dbReference>
<dbReference type="PANTHER" id="PTHR46130">
    <property type="entry name" value="LAMGL DOMAIN-CONTAINING PROTEIN"/>
    <property type="match status" value="1"/>
</dbReference>
<feature type="domain" description="Sushi" evidence="5">
    <location>
        <begin position="1"/>
        <end position="44"/>
    </location>
</feature>
<dbReference type="GO" id="GO:0004222">
    <property type="term" value="F:metalloendopeptidase activity"/>
    <property type="evidence" value="ECO:0007669"/>
    <property type="project" value="TreeGrafter"/>
</dbReference>
<dbReference type="GO" id="GO:0005615">
    <property type="term" value="C:extracellular space"/>
    <property type="evidence" value="ECO:0007669"/>
    <property type="project" value="TreeGrafter"/>
</dbReference>
<evidence type="ECO:0000256" key="2">
    <source>
        <dbReference type="ARBA" id="ARBA00023157"/>
    </source>
</evidence>
<keyword evidence="2" id="KW-1015">Disulfide bond</keyword>
<evidence type="ECO:0000259" key="5">
    <source>
        <dbReference type="PROSITE" id="PS50923"/>
    </source>
</evidence>